<dbReference type="PANTHER" id="PTHR46599:SF3">
    <property type="entry name" value="PIGGYBAC TRANSPOSABLE ELEMENT-DERIVED PROTEIN 4"/>
    <property type="match status" value="1"/>
</dbReference>
<dbReference type="PANTHER" id="PTHR46599">
    <property type="entry name" value="PIGGYBAC TRANSPOSABLE ELEMENT-DERIVED PROTEIN 4"/>
    <property type="match status" value="1"/>
</dbReference>
<dbReference type="Pfam" id="PF13843">
    <property type="entry name" value="DDE_Tnp_1_7"/>
    <property type="match status" value="1"/>
</dbReference>
<comment type="caution">
    <text evidence="3">The sequence shown here is derived from an EMBL/GenBank/DDBJ whole genome shotgun (WGS) entry which is preliminary data.</text>
</comment>
<dbReference type="AlphaFoldDB" id="A0AAV8XIC2"/>
<reference evidence="3" key="1">
    <citation type="journal article" date="2023" name="Insect Mol. Biol.">
        <title>Genome sequencing provides insights into the evolution of gene families encoding plant cell wall-degrading enzymes in longhorned beetles.</title>
        <authorList>
            <person name="Shin N.R."/>
            <person name="Okamura Y."/>
            <person name="Kirsch R."/>
            <person name="Pauchet Y."/>
        </authorList>
    </citation>
    <scope>NUCLEOTIDE SEQUENCE</scope>
    <source>
        <strain evidence="3">RBIC_L_NR</strain>
    </source>
</reference>
<keyword evidence="4" id="KW-1185">Reference proteome</keyword>
<dbReference type="Pfam" id="PF13842">
    <property type="entry name" value="zf-Tnp_2"/>
    <property type="match status" value="1"/>
</dbReference>
<name>A0AAV8XIC2_9CUCU</name>
<protein>
    <recommendedName>
        <fullName evidence="5">PiggyBac transposable element-derived protein 4</fullName>
    </recommendedName>
</protein>
<dbReference type="Proteomes" id="UP001162156">
    <property type="component" value="Unassembled WGS sequence"/>
</dbReference>
<evidence type="ECO:0008006" key="5">
    <source>
        <dbReference type="Google" id="ProtNLM"/>
    </source>
</evidence>
<dbReference type="EMBL" id="JANEYF010003213">
    <property type="protein sequence ID" value="KAJ8938228.1"/>
    <property type="molecule type" value="Genomic_DNA"/>
</dbReference>
<evidence type="ECO:0000313" key="3">
    <source>
        <dbReference type="EMBL" id="KAJ8938228.1"/>
    </source>
</evidence>
<dbReference type="InterPro" id="IPR029526">
    <property type="entry name" value="PGBD"/>
</dbReference>
<evidence type="ECO:0000259" key="1">
    <source>
        <dbReference type="Pfam" id="PF13842"/>
    </source>
</evidence>
<organism evidence="3 4">
    <name type="scientific">Rhamnusium bicolor</name>
    <dbReference type="NCBI Taxonomy" id="1586634"/>
    <lineage>
        <taxon>Eukaryota</taxon>
        <taxon>Metazoa</taxon>
        <taxon>Ecdysozoa</taxon>
        <taxon>Arthropoda</taxon>
        <taxon>Hexapoda</taxon>
        <taxon>Insecta</taxon>
        <taxon>Pterygota</taxon>
        <taxon>Neoptera</taxon>
        <taxon>Endopterygota</taxon>
        <taxon>Coleoptera</taxon>
        <taxon>Polyphaga</taxon>
        <taxon>Cucujiformia</taxon>
        <taxon>Chrysomeloidea</taxon>
        <taxon>Cerambycidae</taxon>
        <taxon>Lepturinae</taxon>
        <taxon>Rhagiini</taxon>
        <taxon>Rhamnusium</taxon>
    </lineage>
</organism>
<accession>A0AAV8XIC2</accession>
<feature type="domain" description="PiggyBac transposable element-derived protein" evidence="2">
    <location>
        <begin position="1"/>
        <end position="40"/>
    </location>
</feature>
<gene>
    <name evidence="3" type="ORF">NQ314_011557</name>
</gene>
<evidence type="ECO:0000259" key="2">
    <source>
        <dbReference type="Pfam" id="PF13843"/>
    </source>
</evidence>
<feature type="domain" description="PiggyBac transposable element-derived protein 4 C-terminal zinc-finger" evidence="1">
    <location>
        <begin position="103"/>
        <end position="144"/>
    </location>
</feature>
<proteinExistence type="predicted"/>
<dbReference type="InterPro" id="IPR032718">
    <property type="entry name" value="PGBD4_Znf_C"/>
</dbReference>
<evidence type="ECO:0000313" key="4">
    <source>
        <dbReference type="Proteomes" id="UP001162156"/>
    </source>
</evidence>
<sequence>MGAVDRSDMMLSSTECVRRTVKWYKKVFLHLLDIAIFNSHALYQTSIGNKISLQAFQMKVIDQILEKYHSQIYSHQTGRKCSQGDNPLRLTARHFPSQVPPTEKKKEAQKRCTCAKMGHRKDTRYMCAECNVPLCLINCFERYHTVKHY</sequence>